<dbReference type="PANTHER" id="PTHR16222:SF12">
    <property type="entry name" value="ADP-RIBOSYLGLYCOHYDROLASE-RELATED"/>
    <property type="match status" value="1"/>
</dbReference>
<dbReference type="InterPro" id="IPR036705">
    <property type="entry name" value="Ribosyl_crysJ1_sf"/>
</dbReference>
<evidence type="ECO:0000313" key="4">
    <source>
        <dbReference type="Proteomes" id="UP000766595"/>
    </source>
</evidence>
<comment type="cofactor">
    <cofactor evidence="1">
        <name>Mg(2+)</name>
        <dbReference type="ChEBI" id="CHEBI:18420"/>
    </cofactor>
    <text evidence="1">Binds 2 magnesium ions per subunit.</text>
</comment>
<feature type="binding site" evidence="1">
    <location>
        <position position="101"/>
    </location>
    <ligand>
        <name>Mg(2+)</name>
        <dbReference type="ChEBI" id="CHEBI:18420"/>
        <label>1</label>
    </ligand>
</feature>
<organism evidence="3 4">
    <name type="scientific">Prosthecodimorpha staleyi</name>
    <dbReference type="NCBI Taxonomy" id="2840188"/>
    <lineage>
        <taxon>Bacteria</taxon>
        <taxon>Pseudomonadati</taxon>
        <taxon>Pseudomonadota</taxon>
        <taxon>Alphaproteobacteria</taxon>
        <taxon>Hyphomicrobiales</taxon>
        <taxon>Ancalomicrobiaceae</taxon>
        <taxon>Prosthecodimorpha</taxon>
    </lineage>
</organism>
<feature type="region of interest" description="Disordered" evidence="2">
    <location>
        <begin position="17"/>
        <end position="44"/>
    </location>
</feature>
<dbReference type="InterPro" id="IPR005502">
    <property type="entry name" value="Ribosyl_crysJ1"/>
</dbReference>
<reference evidence="3 4" key="1">
    <citation type="submission" date="2021-06" db="EMBL/GenBank/DDBJ databases">
        <authorList>
            <person name="Grouzdev D.S."/>
            <person name="Koziaeva V."/>
        </authorList>
    </citation>
    <scope>NUCLEOTIDE SEQUENCE [LARGE SCALE GENOMIC DNA]</scope>
    <source>
        <strain evidence="3 4">22</strain>
    </source>
</reference>
<dbReference type="AlphaFoldDB" id="A0A947DAZ0"/>
<gene>
    <name evidence="3" type="ORF">KL771_21540</name>
</gene>
<feature type="binding site" evidence="1">
    <location>
        <position position="299"/>
    </location>
    <ligand>
        <name>Mg(2+)</name>
        <dbReference type="ChEBI" id="CHEBI:18420"/>
        <label>1</label>
    </ligand>
</feature>
<dbReference type="PANTHER" id="PTHR16222">
    <property type="entry name" value="ADP-RIBOSYLGLYCOHYDROLASE"/>
    <property type="match status" value="1"/>
</dbReference>
<keyword evidence="1" id="KW-0479">Metal-binding</keyword>
<dbReference type="EMBL" id="JAHHZF010000011">
    <property type="protein sequence ID" value="MBT9292062.1"/>
    <property type="molecule type" value="Genomic_DNA"/>
</dbReference>
<keyword evidence="4" id="KW-1185">Reference proteome</keyword>
<feature type="binding site" evidence="1">
    <location>
        <position position="102"/>
    </location>
    <ligand>
        <name>Mg(2+)</name>
        <dbReference type="ChEBI" id="CHEBI:18420"/>
        <label>1</label>
    </ligand>
</feature>
<feature type="binding site" evidence="1">
    <location>
        <position position="100"/>
    </location>
    <ligand>
        <name>Mg(2+)</name>
        <dbReference type="ChEBI" id="CHEBI:18420"/>
        <label>1</label>
    </ligand>
</feature>
<evidence type="ECO:0000256" key="2">
    <source>
        <dbReference type="SAM" id="MobiDB-lite"/>
    </source>
</evidence>
<dbReference type="SUPFAM" id="SSF101478">
    <property type="entry name" value="ADP-ribosylglycohydrolase"/>
    <property type="match status" value="1"/>
</dbReference>
<dbReference type="GO" id="GO:0046872">
    <property type="term" value="F:metal ion binding"/>
    <property type="evidence" value="ECO:0007669"/>
    <property type="project" value="UniProtKB-KW"/>
</dbReference>
<evidence type="ECO:0000313" key="3">
    <source>
        <dbReference type="EMBL" id="MBT9292062.1"/>
    </source>
</evidence>
<protein>
    <submittedName>
        <fullName evidence="3">ADP-ribosylglycohydrolase family protein</fullName>
    </submittedName>
</protein>
<dbReference type="Gene3D" id="1.10.4080.10">
    <property type="entry name" value="ADP-ribosylation/Crystallin J1"/>
    <property type="match status" value="1"/>
</dbReference>
<dbReference type="InterPro" id="IPR050792">
    <property type="entry name" value="ADP-ribosylglycohydrolase"/>
</dbReference>
<name>A0A947DAZ0_9HYPH</name>
<comment type="caution">
    <text evidence="3">The sequence shown here is derived from an EMBL/GenBank/DDBJ whole genome shotgun (WGS) entry which is preliminary data.</text>
</comment>
<dbReference type="Proteomes" id="UP000766595">
    <property type="component" value="Unassembled WGS sequence"/>
</dbReference>
<sequence length="353" mass="36764">MVELGTAPGPAVAAVGAARPDATPTTAQVAHVAGTAPADEPVPDRGLDARRNRAVGALLGLAVGDAVGTTLEFKRRDDRAPRLTDMVGGGPFGLKPGEWTDDTAMALALAESLRAHPTLDERDLMNRFVNWYRHGAHSCTGTCFDIGNTVRGALDRFGRTGNPVAGETHAHAAGNGSLMRLAPVAVRHWHDRERRRDVAARQSRTTHGAAEAVDACVVYADLLAEAIAGRPRSAVMRPRSEPYAGRIGPIAAGSWRGKPRAQVRGSGYVADALEAALWCVGRTADFRGAVLMAANLREDADTTAAIAGQLAGALYGAAGIPPAWRAAVAWGKTIESLAADLFDAGATEAPGPV</sequence>
<evidence type="ECO:0000256" key="1">
    <source>
        <dbReference type="PIRSR" id="PIRSR605502-1"/>
    </source>
</evidence>
<accession>A0A947DAZ0</accession>
<feature type="binding site" evidence="1">
    <location>
        <position position="301"/>
    </location>
    <ligand>
        <name>Mg(2+)</name>
        <dbReference type="ChEBI" id="CHEBI:18420"/>
        <label>1</label>
    </ligand>
</feature>
<dbReference type="Pfam" id="PF03747">
    <property type="entry name" value="ADP_ribosyl_GH"/>
    <property type="match status" value="1"/>
</dbReference>
<feature type="binding site" evidence="1">
    <location>
        <position position="302"/>
    </location>
    <ligand>
        <name>Mg(2+)</name>
        <dbReference type="ChEBI" id="CHEBI:18420"/>
        <label>2</label>
    </ligand>
</feature>
<keyword evidence="1" id="KW-0460">Magnesium</keyword>
<proteinExistence type="predicted"/>